<dbReference type="Pfam" id="PF00856">
    <property type="entry name" value="SET"/>
    <property type="match status" value="1"/>
</dbReference>
<feature type="compositionally biased region" description="Basic and acidic residues" evidence="11">
    <location>
        <begin position="949"/>
        <end position="959"/>
    </location>
</feature>
<feature type="compositionally biased region" description="Low complexity" evidence="11">
    <location>
        <begin position="970"/>
        <end position="999"/>
    </location>
</feature>
<evidence type="ECO:0000259" key="13">
    <source>
        <dbReference type="PROSITE" id="PS50868"/>
    </source>
</evidence>
<name>A0AAW1P8I7_9CHLO</name>
<keyword evidence="17" id="KW-1185">Reference proteome</keyword>
<evidence type="ECO:0000259" key="15">
    <source>
        <dbReference type="PROSITE" id="PS51215"/>
    </source>
</evidence>
<feature type="region of interest" description="Disordered" evidence="11">
    <location>
        <begin position="399"/>
        <end position="447"/>
    </location>
</feature>
<evidence type="ECO:0000256" key="5">
    <source>
        <dbReference type="ARBA" id="ARBA00022679"/>
    </source>
</evidence>
<feature type="compositionally biased region" description="Acidic residues" evidence="11">
    <location>
        <begin position="1000"/>
        <end position="1017"/>
    </location>
</feature>
<evidence type="ECO:0000256" key="3">
    <source>
        <dbReference type="ARBA" id="ARBA00022454"/>
    </source>
</evidence>
<organism evidence="16 17">
    <name type="scientific">Symbiochloris irregularis</name>
    <dbReference type="NCBI Taxonomy" id="706552"/>
    <lineage>
        <taxon>Eukaryota</taxon>
        <taxon>Viridiplantae</taxon>
        <taxon>Chlorophyta</taxon>
        <taxon>core chlorophytes</taxon>
        <taxon>Trebouxiophyceae</taxon>
        <taxon>Trebouxiales</taxon>
        <taxon>Trebouxiaceae</taxon>
        <taxon>Symbiochloris</taxon>
    </lineage>
</organism>
<keyword evidence="9" id="KW-0862">Zinc</keyword>
<evidence type="ECO:0000256" key="6">
    <source>
        <dbReference type="ARBA" id="ARBA00022691"/>
    </source>
</evidence>
<dbReference type="PROSITE" id="PS50280">
    <property type="entry name" value="SET"/>
    <property type="match status" value="1"/>
</dbReference>
<evidence type="ECO:0008006" key="18">
    <source>
        <dbReference type="Google" id="ProtNLM"/>
    </source>
</evidence>
<keyword evidence="5" id="KW-0808">Transferase</keyword>
<dbReference type="GO" id="GO:0005634">
    <property type="term" value="C:nucleus"/>
    <property type="evidence" value="ECO:0007669"/>
    <property type="project" value="UniProtKB-SubCell"/>
</dbReference>
<gene>
    <name evidence="16" type="ORF">WJX73_001840</name>
</gene>
<dbReference type="CDD" id="cd19172">
    <property type="entry name" value="SET_SETD2"/>
    <property type="match status" value="1"/>
</dbReference>
<feature type="region of interest" description="Disordered" evidence="11">
    <location>
        <begin position="486"/>
        <end position="516"/>
    </location>
</feature>
<evidence type="ECO:0000256" key="10">
    <source>
        <dbReference type="ARBA" id="ARBA00023242"/>
    </source>
</evidence>
<reference evidence="16 17" key="1">
    <citation type="journal article" date="2024" name="Nat. Commun.">
        <title>Phylogenomics reveals the evolutionary origins of lichenization in chlorophyte algae.</title>
        <authorList>
            <person name="Puginier C."/>
            <person name="Libourel C."/>
            <person name="Otte J."/>
            <person name="Skaloud P."/>
            <person name="Haon M."/>
            <person name="Grisel S."/>
            <person name="Petersen M."/>
            <person name="Berrin J.G."/>
            <person name="Delaux P.M."/>
            <person name="Dal Grande F."/>
            <person name="Keller J."/>
        </authorList>
    </citation>
    <scope>NUCLEOTIDE SEQUENCE [LARGE SCALE GENOMIC DNA]</scope>
    <source>
        <strain evidence="16 17">SAG 2036</strain>
    </source>
</reference>
<feature type="region of interest" description="Disordered" evidence="11">
    <location>
        <begin position="817"/>
        <end position="889"/>
    </location>
</feature>
<feature type="domain" description="CW-type" evidence="14">
    <location>
        <begin position="24"/>
        <end position="77"/>
    </location>
</feature>
<evidence type="ECO:0000313" key="17">
    <source>
        <dbReference type="Proteomes" id="UP001465755"/>
    </source>
</evidence>
<feature type="compositionally biased region" description="Polar residues" evidence="11">
    <location>
        <begin position="918"/>
        <end position="934"/>
    </location>
</feature>
<accession>A0AAW1P8I7</accession>
<comment type="subcellular location">
    <subcellularLocation>
        <location evidence="2">Chromosome</location>
    </subcellularLocation>
    <subcellularLocation>
        <location evidence="1">Nucleus</location>
    </subcellularLocation>
</comment>
<keyword evidence="3" id="KW-0158">Chromosome</keyword>
<dbReference type="AlphaFoldDB" id="A0AAW1P8I7"/>
<evidence type="ECO:0000259" key="12">
    <source>
        <dbReference type="PROSITE" id="PS50280"/>
    </source>
</evidence>
<feature type="compositionally biased region" description="Basic and acidic residues" evidence="11">
    <location>
        <begin position="504"/>
        <end position="514"/>
    </location>
</feature>
<proteinExistence type="predicted"/>
<evidence type="ECO:0000256" key="11">
    <source>
        <dbReference type="SAM" id="MobiDB-lite"/>
    </source>
</evidence>
<sequence length="1123" mass="121795">MAQVELEEGPTAANTVVLPAAKLPPARDSWVQCDQCRQWRRVPKPLAESLDDDAPWSCTSNPDPEFADCRVPQEMSDDEIDRLIGCSEDAETEPGRWAAPKRPAVWQLVLDNIYTHRSRRKQDDDDIMICQCKPPKDGGPGCGTRCLNRILNLECTPEFCPCGDQCSNQMFSRRRYASLDKRRAGAKGFGLFTTQDLKAGQFIIEYVGEVLEEEEYVRRRSYYHDINQRHYYFMNIGNGEVIDACRKGALGRFINHSCAPNCETQKWLVHGELAIGLFALTDIPADSELTFDYNFERYGDKPLRCLCGSPVCRGFVGGTQENVKSREVHDPEDASLDLEPIMVGSTEVQDPLLAALLESEVGLIAEGWDAQAALARLKQLAAEKGIEVDWDAIRPSVLTSTSSGQASEHHHPVHDDHSHTPLAQAGPGSDCSRGNPQPPPSCTASFTLLPAAPQAPAREDEVTISPADSDSAADLVVLPNAPALAAASEGRGDTAAQAGPGHKPGREAPDETRGGKQAAAAASSIASSTSTATFTLPAKQTARDVLQPSLQALDGAQEVIILPDGFQAVHRRSEIDRKLDSLVTGKGRLRDASHSTIVKYLRLFNLCDFASGLQGAAMPASLDFAAARDHPAGMRPSDGSWSATFRGHGQDARPRSGRQHFVVEPTIRQRARMADLSLLLEVIVQTASSGVRRQMCECGLVRQLHLVLGHCEGSQHAVVLRKVTRVLEMLPLTADDMYTLTSAQGCLLDTLRVVATSAVLNADAEVKGRAAKLLLKYPLTACTGPALLPSGRRSRFGPPVIPPAPVAVPVAPPAAATAAVEAGKRPSPRQLNPDTPPKRPRPEHSVAAPHTSPRPRPASAGEGHLHRPALHHSAPPYHQGSQPGGVVQASPSVSAWMAAAPTDVPGTAAMTHHAASRLQHQPHTHASNHTTPAQGHQGAGPQWSPSEAHTPRSRWDNGHHAAPGHMRGRAGLAQPSAQPQGQGQGQAATQLQRQSSDDLPSLDDEEQEDGDSPEEGEMVVVSTRPKQWAEPSAAFEAWVEKYVRTRIRKYCRPESSMNLNRQDVDKLQVKACQIIIEGERKAFSDRQRSSNPTPIELSKVEPRIKDYIKKKVESLRLRAKTAR</sequence>
<dbReference type="Proteomes" id="UP001465755">
    <property type="component" value="Unassembled WGS sequence"/>
</dbReference>
<evidence type="ECO:0000256" key="2">
    <source>
        <dbReference type="ARBA" id="ARBA00004286"/>
    </source>
</evidence>
<dbReference type="SMART" id="SM00317">
    <property type="entry name" value="SET"/>
    <property type="match status" value="1"/>
</dbReference>
<feature type="domain" description="AWS" evidence="15">
    <location>
        <begin position="125"/>
        <end position="175"/>
    </location>
</feature>
<dbReference type="Pfam" id="PF17907">
    <property type="entry name" value="AWS"/>
    <property type="match status" value="1"/>
</dbReference>
<dbReference type="PROSITE" id="PS51050">
    <property type="entry name" value="ZF_CW"/>
    <property type="match status" value="1"/>
</dbReference>
<dbReference type="GO" id="GO:0008270">
    <property type="term" value="F:zinc ion binding"/>
    <property type="evidence" value="ECO:0007669"/>
    <property type="project" value="UniProtKB-KW"/>
</dbReference>
<dbReference type="SUPFAM" id="SSF82199">
    <property type="entry name" value="SET domain"/>
    <property type="match status" value="1"/>
</dbReference>
<evidence type="ECO:0000256" key="9">
    <source>
        <dbReference type="ARBA" id="ARBA00022833"/>
    </source>
</evidence>
<keyword evidence="4" id="KW-0489">Methyltransferase</keyword>
<feature type="domain" description="Post-SET" evidence="13">
    <location>
        <begin position="301"/>
        <end position="317"/>
    </location>
</feature>
<dbReference type="Gene3D" id="3.30.40.100">
    <property type="match status" value="1"/>
</dbReference>
<evidence type="ECO:0000313" key="16">
    <source>
        <dbReference type="EMBL" id="KAK9809741.1"/>
    </source>
</evidence>
<dbReference type="InterPro" id="IPR003616">
    <property type="entry name" value="Post-SET_dom"/>
</dbReference>
<dbReference type="EMBL" id="JALJOQ010000016">
    <property type="protein sequence ID" value="KAK9809741.1"/>
    <property type="molecule type" value="Genomic_DNA"/>
</dbReference>
<feature type="region of interest" description="Disordered" evidence="11">
    <location>
        <begin position="910"/>
        <end position="1026"/>
    </location>
</feature>
<dbReference type="SMART" id="SM00570">
    <property type="entry name" value="AWS"/>
    <property type="match status" value="1"/>
</dbReference>
<keyword evidence="6" id="KW-0949">S-adenosyl-L-methionine</keyword>
<dbReference type="InterPro" id="IPR011124">
    <property type="entry name" value="Znf_CW"/>
</dbReference>
<evidence type="ECO:0000256" key="4">
    <source>
        <dbReference type="ARBA" id="ARBA00022603"/>
    </source>
</evidence>
<feature type="domain" description="SET" evidence="12">
    <location>
        <begin position="169"/>
        <end position="294"/>
    </location>
</feature>
<dbReference type="InterPro" id="IPR050777">
    <property type="entry name" value="SET2_Histone-Lys_MeTrsfase"/>
</dbReference>
<keyword evidence="10" id="KW-0539">Nucleus</keyword>
<dbReference type="InterPro" id="IPR046341">
    <property type="entry name" value="SET_dom_sf"/>
</dbReference>
<dbReference type="PROSITE" id="PS51215">
    <property type="entry name" value="AWS"/>
    <property type="match status" value="1"/>
</dbReference>
<dbReference type="Pfam" id="PF07496">
    <property type="entry name" value="zf-CW"/>
    <property type="match status" value="1"/>
</dbReference>
<dbReference type="GO" id="GO:0032259">
    <property type="term" value="P:methylation"/>
    <property type="evidence" value="ECO:0007669"/>
    <property type="project" value="UniProtKB-KW"/>
</dbReference>
<dbReference type="Gene3D" id="2.170.270.10">
    <property type="entry name" value="SET domain"/>
    <property type="match status" value="1"/>
</dbReference>
<feature type="compositionally biased region" description="Basic and acidic residues" evidence="11">
    <location>
        <begin position="407"/>
        <end position="419"/>
    </location>
</feature>
<dbReference type="InterPro" id="IPR006560">
    <property type="entry name" value="AWS_dom"/>
</dbReference>
<dbReference type="InterPro" id="IPR044437">
    <property type="entry name" value="SETD2/Set2_SET"/>
</dbReference>
<dbReference type="PANTHER" id="PTHR22884">
    <property type="entry name" value="SET DOMAIN PROTEINS"/>
    <property type="match status" value="1"/>
</dbReference>
<keyword evidence="7" id="KW-0479">Metal-binding</keyword>
<evidence type="ECO:0000256" key="8">
    <source>
        <dbReference type="ARBA" id="ARBA00022771"/>
    </source>
</evidence>
<evidence type="ECO:0000259" key="14">
    <source>
        <dbReference type="PROSITE" id="PS51050"/>
    </source>
</evidence>
<dbReference type="InterPro" id="IPR001214">
    <property type="entry name" value="SET_dom"/>
</dbReference>
<comment type="caution">
    <text evidence="16">The sequence shown here is derived from an EMBL/GenBank/DDBJ whole genome shotgun (WGS) entry which is preliminary data.</text>
</comment>
<dbReference type="GO" id="GO:0005694">
    <property type="term" value="C:chromosome"/>
    <property type="evidence" value="ECO:0007669"/>
    <property type="project" value="UniProtKB-SubCell"/>
</dbReference>
<evidence type="ECO:0000256" key="7">
    <source>
        <dbReference type="ARBA" id="ARBA00022723"/>
    </source>
</evidence>
<keyword evidence="8" id="KW-0863">Zinc-finger</keyword>
<dbReference type="GO" id="GO:0046975">
    <property type="term" value="F:histone H3K36 methyltransferase activity"/>
    <property type="evidence" value="ECO:0007669"/>
    <property type="project" value="InterPro"/>
</dbReference>
<evidence type="ECO:0000256" key="1">
    <source>
        <dbReference type="ARBA" id="ARBA00004123"/>
    </source>
</evidence>
<protein>
    <recommendedName>
        <fullName evidence="18">Histone-lysine N-methyltransferase ASHH2</fullName>
    </recommendedName>
</protein>
<dbReference type="PROSITE" id="PS50868">
    <property type="entry name" value="POST_SET"/>
    <property type="match status" value="1"/>
</dbReference>